<dbReference type="InterPro" id="IPR042272">
    <property type="entry name" value="ATP12_ATP_synth-F1-assembly_N"/>
</dbReference>
<dbReference type="Proteomes" id="UP001519924">
    <property type="component" value="Unassembled WGS sequence"/>
</dbReference>
<sequence>MRRFWDTAAIAPLPEGGFAVLLDGRPVRLPGGAPRRVAHRRLAVALAAVWNAAGGGKGGEAGLEALPLTRLVGTAQERIAPDPAPTVAAIAKYAETDLLCYRAEERRLAERQAAEWQPLLDWAALQLDAPLRVTSGVMPVAQDPSALAALRRAVAARTPLELAALGVAVPALGSVVLGLALALGRLDAAEAFRLATLDEAFQEAFWGVDAEAAARRARIAAEVALARRLMDLASSE</sequence>
<evidence type="ECO:0000313" key="5">
    <source>
        <dbReference type="EMBL" id="MBW8269797.1"/>
    </source>
</evidence>
<dbReference type="Pfam" id="PF07542">
    <property type="entry name" value="ATP12"/>
    <property type="match status" value="1"/>
</dbReference>
<dbReference type="Gene3D" id="1.10.3580.10">
    <property type="entry name" value="ATP12 ATPase"/>
    <property type="match status" value="1"/>
</dbReference>
<reference evidence="5 6" key="1">
    <citation type="submission" date="2021-08" db="EMBL/GenBank/DDBJ databases">
        <title>Caldovatus sediminis gen. nov., sp. nov., a moderately thermophilic bacterium isolated from a hot spring.</title>
        <authorList>
            <person name="Hu C.-J."/>
            <person name="Li W.-J."/>
            <person name="Xian W.-D."/>
        </authorList>
    </citation>
    <scope>NUCLEOTIDE SEQUENCE [LARGE SCALE GENOMIC DNA]</scope>
    <source>
        <strain evidence="5 6">SYSU G05006</strain>
    </source>
</reference>
<feature type="transmembrane region" description="Helical" evidence="4">
    <location>
        <begin position="162"/>
        <end position="183"/>
    </location>
</feature>
<evidence type="ECO:0000256" key="1">
    <source>
        <dbReference type="ARBA" id="ARBA00008231"/>
    </source>
</evidence>
<name>A0ABS7F4C5_9PROT</name>
<protein>
    <submittedName>
        <fullName evidence="5">Chaperone, ATP12</fullName>
    </submittedName>
</protein>
<dbReference type="PANTHER" id="PTHR21013">
    <property type="entry name" value="ATP SYNTHASE MITOCHONDRIAL F1 COMPLEX ASSEMBLY FACTOR 2/ATP12 PROTEIN, MITOCHONDRIAL PRECURSOR"/>
    <property type="match status" value="1"/>
</dbReference>
<keyword evidence="6" id="KW-1185">Reference proteome</keyword>
<proteinExistence type="inferred from homology"/>
<dbReference type="Gene3D" id="3.30.2180.10">
    <property type="entry name" value="ATP12-like"/>
    <property type="match status" value="1"/>
</dbReference>
<dbReference type="PANTHER" id="PTHR21013:SF10">
    <property type="entry name" value="ATP SYNTHASE MITOCHONDRIAL F1 COMPLEX ASSEMBLY FACTOR 2"/>
    <property type="match status" value="1"/>
</dbReference>
<organism evidence="5 6">
    <name type="scientific">Caldovatus aquaticus</name>
    <dbReference type="NCBI Taxonomy" id="2865671"/>
    <lineage>
        <taxon>Bacteria</taxon>
        <taxon>Pseudomonadati</taxon>
        <taxon>Pseudomonadota</taxon>
        <taxon>Alphaproteobacteria</taxon>
        <taxon>Acetobacterales</taxon>
        <taxon>Roseomonadaceae</taxon>
        <taxon>Caldovatus</taxon>
    </lineage>
</organism>
<keyword evidence="3" id="KW-0143">Chaperone</keyword>
<dbReference type="EMBL" id="JAHZUY010000022">
    <property type="protein sequence ID" value="MBW8269797.1"/>
    <property type="molecule type" value="Genomic_DNA"/>
</dbReference>
<dbReference type="SUPFAM" id="SSF160909">
    <property type="entry name" value="ATP12-like"/>
    <property type="match status" value="1"/>
</dbReference>
<gene>
    <name evidence="5" type="ORF">K1J50_09885</name>
</gene>
<dbReference type="InterPro" id="IPR023335">
    <property type="entry name" value="ATP12_ortho_dom_sf"/>
</dbReference>
<keyword evidence="4" id="KW-0472">Membrane</keyword>
<comment type="caution">
    <text evidence="5">The sequence shown here is derived from an EMBL/GenBank/DDBJ whole genome shotgun (WGS) entry which is preliminary data.</text>
</comment>
<keyword evidence="2" id="KW-0809">Transit peptide</keyword>
<dbReference type="InterPro" id="IPR011419">
    <property type="entry name" value="ATP12_ATP_synth-F1-assembly"/>
</dbReference>
<evidence type="ECO:0000256" key="4">
    <source>
        <dbReference type="SAM" id="Phobius"/>
    </source>
</evidence>
<dbReference type="RefSeq" id="WP_220117551.1">
    <property type="nucleotide sequence ID" value="NZ_JAHZUY010000022.1"/>
</dbReference>
<evidence type="ECO:0000256" key="3">
    <source>
        <dbReference type="ARBA" id="ARBA00023186"/>
    </source>
</evidence>
<keyword evidence="4" id="KW-0812">Transmembrane</keyword>
<evidence type="ECO:0000256" key="2">
    <source>
        <dbReference type="ARBA" id="ARBA00022946"/>
    </source>
</evidence>
<evidence type="ECO:0000313" key="6">
    <source>
        <dbReference type="Proteomes" id="UP001519924"/>
    </source>
</evidence>
<comment type="similarity">
    <text evidence="1">Belongs to the ATP12 family.</text>
</comment>
<accession>A0ABS7F4C5</accession>
<keyword evidence="4" id="KW-1133">Transmembrane helix</keyword>